<evidence type="ECO:0000313" key="2">
    <source>
        <dbReference type="EMBL" id="OMJ72105.1"/>
    </source>
</evidence>
<dbReference type="InterPro" id="IPR000048">
    <property type="entry name" value="IQ_motif_EF-hand-BS"/>
</dbReference>
<sequence length="430" mass="49605">MGNSNCARCLQDMASGQEVDLKPSNILNAFEHFRDSTASDYEQTKVIEMHPKKYSLDITRSVVKIQSLWRGFICQKQYPLIKKLTKPNQNYFSQQDIKHSLTSNTIASKRTKIEKFSYPSGAVYKGNWLGGFRDGDGKMEWPDGAQYEGSWSFGYPFGYGKFTHVDGDVYAGEWKSPYAGARNFVSGSSQIHIDKKKIIDGYIWLWVKQEYFNQNPRKSNTLSFSINHEKQVKTLEKKIASQQDSINDMRIMLEGIFTDRFINKFPETILEDGAKYRGEIINRKRLGKGINIWENGDKYIGEWENNLQNGIGWNIWIDGSSYIGGYKANLKDGLGEYIWEDGTRYVGGWKENTIDGYGLYKWNDGREYCGEWQNGLMHGFGLFTARDGKKYQGKWQKGKKHGVGYTIYLDSRITLDNWENGRIRKPNILC</sequence>
<keyword evidence="3" id="KW-1185">Reference proteome</keyword>
<proteinExistence type="predicted"/>
<comment type="caution">
    <text evidence="2">The sequence shown here is derived from an EMBL/GenBank/DDBJ whole genome shotgun (WGS) entry which is preliminary data.</text>
</comment>
<evidence type="ECO:0000313" key="3">
    <source>
        <dbReference type="Proteomes" id="UP000187209"/>
    </source>
</evidence>
<dbReference type="InterPro" id="IPR003409">
    <property type="entry name" value="MORN"/>
</dbReference>
<protein>
    <recommendedName>
        <fullName evidence="4">MORN repeat protein</fullName>
    </recommendedName>
</protein>
<dbReference type="Proteomes" id="UP000187209">
    <property type="component" value="Unassembled WGS sequence"/>
</dbReference>
<dbReference type="SMART" id="SM00015">
    <property type="entry name" value="IQ"/>
    <property type="match status" value="1"/>
</dbReference>
<dbReference type="SMART" id="SM00698">
    <property type="entry name" value="MORN"/>
    <property type="match status" value="8"/>
</dbReference>
<dbReference type="Pfam" id="PF02493">
    <property type="entry name" value="MORN"/>
    <property type="match status" value="7"/>
</dbReference>
<dbReference type="SUPFAM" id="SSF82185">
    <property type="entry name" value="Histone H3 K4-specific methyltransferase SET7/9 N-terminal domain"/>
    <property type="match status" value="2"/>
</dbReference>
<dbReference type="Pfam" id="PF00612">
    <property type="entry name" value="IQ"/>
    <property type="match status" value="1"/>
</dbReference>
<keyword evidence="1" id="KW-0677">Repeat</keyword>
<dbReference type="PANTHER" id="PTHR23084">
    <property type="entry name" value="PHOSPHATIDYLINOSITOL-4-PHOSPHATE 5-KINASE RELATED"/>
    <property type="match status" value="1"/>
</dbReference>
<dbReference type="PROSITE" id="PS50096">
    <property type="entry name" value="IQ"/>
    <property type="match status" value="1"/>
</dbReference>
<dbReference type="PANTHER" id="PTHR23084:SF179">
    <property type="entry name" value="OS10G0565000 PROTEIN"/>
    <property type="match status" value="1"/>
</dbReference>
<dbReference type="EMBL" id="MPUH01000930">
    <property type="protein sequence ID" value="OMJ72105.1"/>
    <property type="molecule type" value="Genomic_DNA"/>
</dbReference>
<organism evidence="2 3">
    <name type="scientific">Stentor coeruleus</name>
    <dbReference type="NCBI Taxonomy" id="5963"/>
    <lineage>
        <taxon>Eukaryota</taxon>
        <taxon>Sar</taxon>
        <taxon>Alveolata</taxon>
        <taxon>Ciliophora</taxon>
        <taxon>Postciliodesmatophora</taxon>
        <taxon>Heterotrichea</taxon>
        <taxon>Heterotrichida</taxon>
        <taxon>Stentoridae</taxon>
        <taxon>Stentor</taxon>
    </lineage>
</organism>
<reference evidence="2 3" key="1">
    <citation type="submission" date="2016-11" db="EMBL/GenBank/DDBJ databases">
        <title>The macronuclear genome of Stentor coeruleus: a giant cell with tiny introns.</title>
        <authorList>
            <person name="Slabodnick M."/>
            <person name="Ruby J.G."/>
            <person name="Reiff S.B."/>
            <person name="Swart E.C."/>
            <person name="Gosai S."/>
            <person name="Prabakaran S."/>
            <person name="Witkowska E."/>
            <person name="Larue G.E."/>
            <person name="Fisher S."/>
            <person name="Freeman R.M."/>
            <person name="Gunawardena J."/>
            <person name="Chu W."/>
            <person name="Stover N.A."/>
            <person name="Gregory B.D."/>
            <person name="Nowacki M."/>
            <person name="Derisi J."/>
            <person name="Roy S.W."/>
            <person name="Marshall W.F."/>
            <person name="Sood P."/>
        </authorList>
    </citation>
    <scope>NUCLEOTIDE SEQUENCE [LARGE SCALE GENOMIC DNA]</scope>
    <source>
        <strain evidence="2">WM001</strain>
    </source>
</reference>
<evidence type="ECO:0000256" key="1">
    <source>
        <dbReference type="ARBA" id="ARBA00022737"/>
    </source>
</evidence>
<dbReference type="OrthoDB" id="392831at2759"/>
<dbReference type="AlphaFoldDB" id="A0A1R2B607"/>
<dbReference type="Gene3D" id="2.20.110.10">
    <property type="entry name" value="Histone H3 K4-specific methyltransferase SET7/9 N-terminal domain"/>
    <property type="match status" value="4"/>
</dbReference>
<evidence type="ECO:0008006" key="4">
    <source>
        <dbReference type="Google" id="ProtNLM"/>
    </source>
</evidence>
<gene>
    <name evidence="2" type="ORF">SteCoe_29532</name>
</gene>
<name>A0A1R2B607_9CILI</name>
<accession>A0A1R2B607</accession>